<dbReference type="InterPro" id="IPR004358">
    <property type="entry name" value="Sig_transdc_His_kin-like_C"/>
</dbReference>
<feature type="domain" description="Histidine kinase" evidence="9">
    <location>
        <begin position="308"/>
        <end position="539"/>
    </location>
</feature>
<dbReference type="GO" id="GO:0000155">
    <property type="term" value="F:phosphorelay sensor kinase activity"/>
    <property type="evidence" value="ECO:0007669"/>
    <property type="project" value="InterPro"/>
</dbReference>
<evidence type="ECO:0000256" key="5">
    <source>
        <dbReference type="ARBA" id="ARBA00022679"/>
    </source>
</evidence>
<keyword evidence="8" id="KW-0472">Membrane</keyword>
<evidence type="ECO:0000313" key="11">
    <source>
        <dbReference type="EMBL" id="PQJ53289.1"/>
    </source>
</evidence>
<dbReference type="AlphaFoldDB" id="A0A2S7UU80"/>
<dbReference type="SMART" id="SM00387">
    <property type="entry name" value="HATPase_c"/>
    <property type="match status" value="1"/>
</dbReference>
<evidence type="ECO:0000313" key="12">
    <source>
        <dbReference type="Proteomes" id="UP000239007"/>
    </source>
</evidence>
<sequence length="544" mass="61022">MTKFKSNLSLKTLITTALVSISLVSLLFSIISTTLYSNEKNKEDATRFIKTIANIVSFNSQLSLSSNQRNDLNDFLSTLQKIQEISNIHVYRVDDETKKLEYFVSFNQQGVPPIAPQFEKIKQLSNAIFTDNIVEYGLPVLDPTTSEHIGFVYLRMQLPSYNANFLSLANYNIAAGVLISLIAFFTSLMLSRRILSPINTFIKNIKNLTYDKDFNTQVSSPQLTEMVPLANSVNAMLARIYKQIHKYAEAEKEITELNQNLEEKVVMRTQALRNSNQELLDALEQVHQYQSQVIQSEKMASLGQMVAGVAHEVNTPIGLGVTASTMMSDRIDDMKQELEAQTLSAKKLAKFLDESKENTQIIYRNLSRAADLISSFKQVAVDQTADTIRKVKFKELLYEIIMSLHPTLKQSKHEVVVNCDGDLEANTKPGPINQIIINLIMNSIIHGFESMEAGVIEISVTMKRNRCKIEVSDNGKGIEEKIKQKIFDPFVTTKRGEGGSGLGMHLVYNLVTQALNGSIEVESELGNGAHFIIEFPVNNVYVKS</sequence>
<keyword evidence="4" id="KW-0597">Phosphoprotein</keyword>
<comment type="caution">
    <text evidence="11">The sequence shown here is derived from an EMBL/GenBank/DDBJ whole genome shotgun (WGS) entry which is preliminary data.</text>
</comment>
<gene>
    <name evidence="11" type="ORF">BTO11_06140</name>
</gene>
<dbReference type="Gene3D" id="1.10.287.130">
    <property type="match status" value="1"/>
</dbReference>
<dbReference type="GO" id="GO:0016020">
    <property type="term" value="C:membrane"/>
    <property type="evidence" value="ECO:0007669"/>
    <property type="project" value="UniProtKB-SubCell"/>
</dbReference>
<dbReference type="SUPFAM" id="SSF47384">
    <property type="entry name" value="Homodimeric domain of signal transducing histidine kinase"/>
    <property type="match status" value="1"/>
</dbReference>
<evidence type="ECO:0000256" key="7">
    <source>
        <dbReference type="SAM" id="Coils"/>
    </source>
</evidence>
<accession>A0A2S7UU80</accession>
<keyword evidence="6" id="KW-0418">Kinase</keyword>
<evidence type="ECO:0000256" key="6">
    <source>
        <dbReference type="ARBA" id="ARBA00022777"/>
    </source>
</evidence>
<evidence type="ECO:0000256" key="8">
    <source>
        <dbReference type="SAM" id="Phobius"/>
    </source>
</evidence>
<keyword evidence="5" id="KW-0808">Transferase</keyword>
<dbReference type="InterPro" id="IPR005467">
    <property type="entry name" value="His_kinase_dom"/>
</dbReference>
<proteinExistence type="predicted"/>
<dbReference type="Pfam" id="PF02518">
    <property type="entry name" value="HATPase_c"/>
    <property type="match status" value="1"/>
</dbReference>
<comment type="subcellular location">
    <subcellularLocation>
        <location evidence="2">Membrane</location>
    </subcellularLocation>
</comment>
<dbReference type="PANTHER" id="PTHR43065">
    <property type="entry name" value="SENSOR HISTIDINE KINASE"/>
    <property type="match status" value="1"/>
</dbReference>
<dbReference type="PROSITE" id="PS50109">
    <property type="entry name" value="HIS_KIN"/>
    <property type="match status" value="1"/>
</dbReference>
<evidence type="ECO:0000256" key="3">
    <source>
        <dbReference type="ARBA" id="ARBA00012438"/>
    </source>
</evidence>
<dbReference type="InterPro" id="IPR036890">
    <property type="entry name" value="HATPase_C_sf"/>
</dbReference>
<dbReference type="EMBL" id="MSCH01000003">
    <property type="protein sequence ID" value="PQJ53289.1"/>
    <property type="molecule type" value="Genomic_DNA"/>
</dbReference>
<reference evidence="11 12" key="1">
    <citation type="submission" date="2016-12" db="EMBL/GenBank/DDBJ databases">
        <title>Diversity of luminous bacteria.</title>
        <authorList>
            <person name="Yoshizawa S."/>
            <person name="Kogure K."/>
        </authorList>
    </citation>
    <scope>NUCLEOTIDE SEQUENCE [LARGE SCALE GENOMIC DNA]</scope>
    <source>
        <strain evidence="11 12">SA4-48</strain>
    </source>
</reference>
<keyword evidence="12" id="KW-1185">Reference proteome</keyword>
<dbReference type="PANTHER" id="PTHR43065:SF47">
    <property type="match status" value="1"/>
</dbReference>
<feature type="coiled-coil region" evidence="7">
    <location>
        <begin position="240"/>
        <end position="292"/>
    </location>
</feature>
<protein>
    <recommendedName>
        <fullName evidence="3">histidine kinase</fullName>
        <ecNumber evidence="3">2.7.13.3</ecNumber>
    </recommendedName>
</protein>
<evidence type="ECO:0000256" key="2">
    <source>
        <dbReference type="ARBA" id="ARBA00004370"/>
    </source>
</evidence>
<dbReference type="RefSeq" id="WP_105051770.1">
    <property type="nucleotide sequence ID" value="NZ_BMYG01000003.1"/>
</dbReference>
<dbReference type="OrthoDB" id="2521613at2"/>
<dbReference type="Gene3D" id="3.30.565.10">
    <property type="entry name" value="Histidine kinase-like ATPase, C-terminal domain"/>
    <property type="match status" value="1"/>
</dbReference>
<feature type="transmembrane region" description="Helical" evidence="8">
    <location>
        <begin position="12"/>
        <end position="31"/>
    </location>
</feature>
<dbReference type="InterPro" id="IPR003594">
    <property type="entry name" value="HATPase_dom"/>
</dbReference>
<dbReference type="CDD" id="cd00082">
    <property type="entry name" value="HisKA"/>
    <property type="match status" value="1"/>
</dbReference>
<dbReference type="EC" id="2.7.13.3" evidence="3"/>
<dbReference type="InterPro" id="IPR003661">
    <property type="entry name" value="HisK_dim/P_dom"/>
</dbReference>
<dbReference type="Gene3D" id="6.10.340.10">
    <property type="match status" value="1"/>
</dbReference>
<keyword evidence="8" id="KW-1133">Transmembrane helix</keyword>
<keyword evidence="8" id="KW-0812">Transmembrane</keyword>
<dbReference type="Proteomes" id="UP000239007">
    <property type="component" value="Unassembled WGS sequence"/>
</dbReference>
<dbReference type="PROSITE" id="PS50885">
    <property type="entry name" value="HAMP"/>
    <property type="match status" value="1"/>
</dbReference>
<evidence type="ECO:0000259" key="10">
    <source>
        <dbReference type="PROSITE" id="PS50885"/>
    </source>
</evidence>
<comment type="catalytic activity">
    <reaction evidence="1">
        <text>ATP + protein L-histidine = ADP + protein N-phospho-L-histidine.</text>
        <dbReference type="EC" id="2.7.13.3"/>
    </reaction>
</comment>
<evidence type="ECO:0000256" key="4">
    <source>
        <dbReference type="ARBA" id="ARBA00022553"/>
    </source>
</evidence>
<keyword evidence="7" id="KW-0175">Coiled coil</keyword>
<evidence type="ECO:0000256" key="1">
    <source>
        <dbReference type="ARBA" id="ARBA00000085"/>
    </source>
</evidence>
<dbReference type="SUPFAM" id="SSF55874">
    <property type="entry name" value="ATPase domain of HSP90 chaperone/DNA topoisomerase II/histidine kinase"/>
    <property type="match status" value="1"/>
</dbReference>
<dbReference type="PRINTS" id="PR00344">
    <property type="entry name" value="BCTRLSENSOR"/>
</dbReference>
<name>A0A2S7UU80_9GAMM</name>
<dbReference type="InterPro" id="IPR036097">
    <property type="entry name" value="HisK_dim/P_sf"/>
</dbReference>
<feature type="transmembrane region" description="Helical" evidence="8">
    <location>
        <begin position="168"/>
        <end position="190"/>
    </location>
</feature>
<evidence type="ECO:0000259" key="9">
    <source>
        <dbReference type="PROSITE" id="PS50109"/>
    </source>
</evidence>
<organism evidence="11 12">
    <name type="scientific">Psychrosphaera saromensis</name>
    <dbReference type="NCBI Taxonomy" id="716813"/>
    <lineage>
        <taxon>Bacteria</taxon>
        <taxon>Pseudomonadati</taxon>
        <taxon>Pseudomonadota</taxon>
        <taxon>Gammaproteobacteria</taxon>
        <taxon>Alteromonadales</taxon>
        <taxon>Pseudoalteromonadaceae</taxon>
        <taxon>Psychrosphaera</taxon>
    </lineage>
</organism>
<dbReference type="InterPro" id="IPR003660">
    <property type="entry name" value="HAMP_dom"/>
</dbReference>
<feature type="domain" description="HAMP" evidence="10">
    <location>
        <begin position="192"/>
        <end position="245"/>
    </location>
</feature>